<evidence type="ECO:0000313" key="1">
    <source>
        <dbReference type="EMBL" id="MDZ5491586.1"/>
    </source>
</evidence>
<comment type="caution">
    <text evidence="1">The sequence shown here is derived from an EMBL/GenBank/DDBJ whole genome shotgun (WGS) entry which is preliminary data.</text>
</comment>
<name>A0ABU5JG96_9ACTN</name>
<dbReference type="Proteomes" id="UP001290101">
    <property type="component" value="Unassembled WGS sequence"/>
</dbReference>
<evidence type="ECO:0000313" key="2">
    <source>
        <dbReference type="Proteomes" id="UP001290101"/>
    </source>
</evidence>
<organism evidence="1 2">
    <name type="scientific">Micromonospora sicca</name>
    <dbReference type="NCBI Taxonomy" id="2202420"/>
    <lineage>
        <taxon>Bacteria</taxon>
        <taxon>Bacillati</taxon>
        <taxon>Actinomycetota</taxon>
        <taxon>Actinomycetes</taxon>
        <taxon>Micromonosporales</taxon>
        <taxon>Micromonosporaceae</taxon>
        <taxon>Micromonospora</taxon>
    </lineage>
</organism>
<keyword evidence="2" id="KW-1185">Reference proteome</keyword>
<proteinExistence type="predicted"/>
<reference evidence="1 2" key="1">
    <citation type="submission" date="2023-12" db="EMBL/GenBank/DDBJ databases">
        <title>Micromonospora sp. nov., isolated from Atacama Desert.</title>
        <authorList>
            <person name="Carro L."/>
            <person name="Golinska P."/>
            <person name="Klenk H.-P."/>
            <person name="Goodfellow M."/>
        </authorList>
    </citation>
    <scope>NUCLEOTIDE SEQUENCE [LARGE SCALE GENOMIC DNA]</scope>
    <source>
        <strain evidence="1 2">4G53</strain>
    </source>
</reference>
<evidence type="ECO:0008006" key="3">
    <source>
        <dbReference type="Google" id="ProtNLM"/>
    </source>
</evidence>
<gene>
    <name evidence="1" type="ORF">U2F25_19335</name>
</gene>
<protein>
    <recommendedName>
        <fullName evidence="3">DUF2199 domain-containing protein</fullName>
    </recommendedName>
</protein>
<dbReference type="RefSeq" id="WP_322441502.1">
    <property type="nucleotide sequence ID" value="NZ_JAXOTQ010000023.1"/>
</dbReference>
<accession>A0ABU5JG96</accession>
<dbReference type="EMBL" id="JAXOTQ010000023">
    <property type="protein sequence ID" value="MDZ5491586.1"/>
    <property type="molecule type" value="Genomic_DNA"/>
</dbReference>
<sequence>MDAVELRPGDHLLVSCQPHRAEVVGADRFYVYVRWPWRRPDPESAFCWDGTRAFARDPQHRDFDQLWRLDPPPAELQEGDFCQVLIPPTEVVVTWSAHFDPPKDTGWLPRPTGALNVVPIFGEWHPHGEDEEESGEGLYLNDAEPLEIERLGQLP</sequence>